<dbReference type="STRING" id="756272.Plabr_0755"/>
<comment type="catalytic activity">
    <reaction evidence="6 7">
        <text>(2S)-2-hydroxy-3-oxobutyl phosphate + 5-amino-6-(D-ribitylamino)uracil = 6,7-dimethyl-8-(1-D-ribityl)lumazine + phosphate + 2 H2O + H(+)</text>
        <dbReference type="Rhea" id="RHEA:26152"/>
        <dbReference type="ChEBI" id="CHEBI:15377"/>
        <dbReference type="ChEBI" id="CHEBI:15378"/>
        <dbReference type="ChEBI" id="CHEBI:15934"/>
        <dbReference type="ChEBI" id="CHEBI:43474"/>
        <dbReference type="ChEBI" id="CHEBI:58201"/>
        <dbReference type="ChEBI" id="CHEBI:58830"/>
        <dbReference type="EC" id="2.5.1.78"/>
    </reaction>
</comment>
<evidence type="ECO:0000256" key="5">
    <source>
        <dbReference type="ARBA" id="ARBA00022679"/>
    </source>
</evidence>
<feature type="binding site" evidence="7">
    <location>
        <position position="22"/>
    </location>
    <ligand>
        <name>5-amino-6-(D-ribitylamino)uracil</name>
        <dbReference type="ChEBI" id="CHEBI:15934"/>
    </ligand>
</feature>
<dbReference type="PANTHER" id="PTHR21058:SF0">
    <property type="entry name" value="6,7-DIMETHYL-8-RIBITYLLUMAZINE SYNTHASE"/>
    <property type="match status" value="1"/>
</dbReference>
<dbReference type="GO" id="GO:0009231">
    <property type="term" value="P:riboflavin biosynthetic process"/>
    <property type="evidence" value="ECO:0007669"/>
    <property type="project" value="UniProtKB-UniRule"/>
</dbReference>
<dbReference type="KEGG" id="pbs:Plabr_0755"/>
<dbReference type="OrthoDB" id="9809709at2"/>
<gene>
    <name evidence="7" type="primary">ribH</name>
    <name evidence="8" type="ordered locus">Plabr_0755</name>
</gene>
<accession>F0SGU5</accession>
<dbReference type="InterPro" id="IPR002180">
    <property type="entry name" value="LS/RS"/>
</dbReference>
<protein>
    <recommendedName>
        <fullName evidence="3 7">6,7-dimethyl-8-ribityllumazine synthase</fullName>
        <shortName evidence="7">DMRL synthase</shortName>
        <shortName evidence="7">LS</shortName>
        <shortName evidence="7">Lumazine synthase</shortName>
        <ecNumber evidence="3 7">2.5.1.78</ecNumber>
    </recommendedName>
</protein>
<comment type="similarity">
    <text evidence="2 7">Belongs to the DMRL synthase family.</text>
</comment>
<dbReference type="eggNOG" id="COG0054">
    <property type="taxonomic scope" value="Bacteria"/>
</dbReference>
<proteinExistence type="inferred from homology"/>
<evidence type="ECO:0000256" key="6">
    <source>
        <dbReference type="ARBA" id="ARBA00048785"/>
    </source>
</evidence>
<dbReference type="GO" id="GO:0009349">
    <property type="term" value="C:riboflavin synthase complex"/>
    <property type="evidence" value="ECO:0007669"/>
    <property type="project" value="UniProtKB-UniRule"/>
</dbReference>
<feature type="binding site" evidence="7">
    <location>
        <position position="127"/>
    </location>
    <ligand>
        <name>(2S)-2-hydroxy-3-oxobutyl phosphate</name>
        <dbReference type="ChEBI" id="CHEBI:58830"/>
    </ligand>
</feature>
<keyword evidence="5 7" id="KW-0808">Transferase</keyword>
<feature type="active site" description="Proton donor" evidence="7">
    <location>
        <position position="88"/>
    </location>
</feature>
<organism evidence="8 9">
    <name type="scientific">Rubinisphaera brasiliensis (strain ATCC 49424 / DSM 5305 / JCM 21570 / IAM 15109 / NBRC 103401 / IFAM 1448)</name>
    <name type="common">Planctomyces brasiliensis</name>
    <dbReference type="NCBI Taxonomy" id="756272"/>
    <lineage>
        <taxon>Bacteria</taxon>
        <taxon>Pseudomonadati</taxon>
        <taxon>Planctomycetota</taxon>
        <taxon>Planctomycetia</taxon>
        <taxon>Planctomycetales</taxon>
        <taxon>Planctomycetaceae</taxon>
        <taxon>Rubinisphaera</taxon>
    </lineage>
</organism>
<dbReference type="RefSeq" id="WP_013627120.1">
    <property type="nucleotide sequence ID" value="NC_015174.1"/>
</dbReference>
<dbReference type="Pfam" id="PF00885">
    <property type="entry name" value="DMRL_synthase"/>
    <property type="match status" value="1"/>
</dbReference>
<keyword evidence="4 7" id="KW-0686">Riboflavin biosynthesis</keyword>
<evidence type="ECO:0000256" key="2">
    <source>
        <dbReference type="ARBA" id="ARBA00007424"/>
    </source>
</evidence>
<dbReference type="UniPathway" id="UPA00275">
    <property type="reaction ID" value="UER00404"/>
</dbReference>
<dbReference type="PANTHER" id="PTHR21058">
    <property type="entry name" value="6,7-DIMETHYL-8-RIBITYLLUMAZINE SYNTHASE DMRL SYNTHASE LUMAZINE SYNTHASE"/>
    <property type="match status" value="1"/>
</dbReference>
<dbReference type="HAMAP" id="MF_00178">
    <property type="entry name" value="Lumazine_synth"/>
    <property type="match status" value="1"/>
</dbReference>
<dbReference type="SUPFAM" id="SSF52121">
    <property type="entry name" value="Lumazine synthase"/>
    <property type="match status" value="1"/>
</dbReference>
<sequence length="156" mass="16419">MSQHVEGGLLGEGQFAIVVARWNEVITSRLLGGAIDTFRRHGVTSDSLTVVHVPGSFEVPLAAETLAASGKYAGVVCLGAVIQGETQHHDYINHAVATGLMSASQRTSVPITFGILTCESMDQALNRAGGKAGNKGEEATLAVIEMSNLMRRLSTK</sequence>
<dbReference type="EC" id="2.5.1.78" evidence="3 7"/>
<dbReference type="InterPro" id="IPR036467">
    <property type="entry name" value="LS/RS_sf"/>
</dbReference>
<comment type="function">
    <text evidence="7">Catalyzes the formation of 6,7-dimethyl-8-ribityllumazine by condensation of 5-amino-6-(D-ribitylamino)uracil with 3,4-dihydroxy-2-butanone 4-phosphate. This is the penultimate step in the biosynthesis of riboflavin.</text>
</comment>
<dbReference type="Proteomes" id="UP000006860">
    <property type="component" value="Chromosome"/>
</dbReference>
<feature type="binding site" evidence="7">
    <location>
        <position position="113"/>
    </location>
    <ligand>
        <name>5-amino-6-(D-ribitylamino)uracil</name>
        <dbReference type="ChEBI" id="CHEBI:15934"/>
    </ligand>
</feature>
<reference evidence="9" key="1">
    <citation type="submission" date="2011-02" db="EMBL/GenBank/DDBJ databases">
        <title>The complete genome of Planctomyces brasiliensis DSM 5305.</title>
        <authorList>
            <person name="Lucas S."/>
            <person name="Copeland A."/>
            <person name="Lapidus A."/>
            <person name="Bruce D."/>
            <person name="Goodwin L."/>
            <person name="Pitluck S."/>
            <person name="Kyrpides N."/>
            <person name="Mavromatis K."/>
            <person name="Pagani I."/>
            <person name="Ivanova N."/>
            <person name="Ovchinnikova G."/>
            <person name="Lu M."/>
            <person name="Detter J.C."/>
            <person name="Han C."/>
            <person name="Land M."/>
            <person name="Hauser L."/>
            <person name="Markowitz V."/>
            <person name="Cheng J.-F."/>
            <person name="Hugenholtz P."/>
            <person name="Woyke T."/>
            <person name="Wu D."/>
            <person name="Tindall B."/>
            <person name="Pomrenke H.G."/>
            <person name="Brambilla E."/>
            <person name="Klenk H.-P."/>
            <person name="Eisen J.A."/>
        </authorList>
    </citation>
    <scope>NUCLEOTIDE SEQUENCE [LARGE SCALE GENOMIC DNA]</scope>
    <source>
        <strain evidence="9">ATCC 49424 / DSM 5305 / JCM 21570 / IAM 15109 / NBRC 103401 / IFAM 1448</strain>
    </source>
</reference>
<dbReference type="EMBL" id="CP002546">
    <property type="protein sequence ID" value="ADY58380.1"/>
    <property type="molecule type" value="Genomic_DNA"/>
</dbReference>
<evidence type="ECO:0000256" key="4">
    <source>
        <dbReference type="ARBA" id="ARBA00022619"/>
    </source>
</evidence>
<feature type="binding site" evidence="7">
    <location>
        <begin position="85"/>
        <end position="86"/>
    </location>
    <ligand>
        <name>(2S)-2-hydroxy-3-oxobutyl phosphate</name>
        <dbReference type="ChEBI" id="CHEBI:58830"/>
    </ligand>
</feature>
<dbReference type="CDD" id="cd09209">
    <property type="entry name" value="Lumazine_synthase-I"/>
    <property type="match status" value="1"/>
</dbReference>
<dbReference type="Gene3D" id="3.40.50.960">
    <property type="entry name" value="Lumazine/riboflavin synthase"/>
    <property type="match status" value="1"/>
</dbReference>
<dbReference type="InterPro" id="IPR034964">
    <property type="entry name" value="LS"/>
</dbReference>
<feature type="binding site" evidence="7">
    <location>
        <begin position="80"/>
        <end position="82"/>
    </location>
    <ligand>
        <name>5-amino-6-(D-ribitylamino)uracil</name>
        <dbReference type="ChEBI" id="CHEBI:15934"/>
    </ligand>
</feature>
<dbReference type="HOGENOM" id="CLU_089358_1_1_0"/>
<dbReference type="AlphaFoldDB" id="F0SGU5"/>
<name>F0SGU5_RUBBR</name>
<evidence type="ECO:0000256" key="7">
    <source>
        <dbReference type="HAMAP-Rule" id="MF_00178"/>
    </source>
</evidence>
<evidence type="ECO:0000256" key="3">
    <source>
        <dbReference type="ARBA" id="ARBA00012664"/>
    </source>
</evidence>
<dbReference type="GO" id="GO:0000906">
    <property type="term" value="F:6,7-dimethyl-8-ribityllumazine synthase activity"/>
    <property type="evidence" value="ECO:0007669"/>
    <property type="project" value="UniProtKB-UniRule"/>
</dbReference>
<feature type="binding site" evidence="7">
    <location>
        <begin position="56"/>
        <end position="58"/>
    </location>
    <ligand>
        <name>5-amino-6-(D-ribitylamino)uracil</name>
        <dbReference type="ChEBI" id="CHEBI:15934"/>
    </ligand>
</feature>
<evidence type="ECO:0000313" key="8">
    <source>
        <dbReference type="EMBL" id="ADY58380.1"/>
    </source>
</evidence>
<keyword evidence="9" id="KW-1185">Reference proteome</keyword>
<evidence type="ECO:0000256" key="1">
    <source>
        <dbReference type="ARBA" id="ARBA00004917"/>
    </source>
</evidence>
<dbReference type="NCBIfam" id="TIGR00114">
    <property type="entry name" value="lumazine-synth"/>
    <property type="match status" value="1"/>
</dbReference>
<evidence type="ECO:0000313" key="9">
    <source>
        <dbReference type="Proteomes" id="UP000006860"/>
    </source>
</evidence>
<comment type="pathway">
    <text evidence="1 7">Cofactor biosynthesis; riboflavin biosynthesis; riboflavin from 2-hydroxy-3-oxobutyl phosphate and 5-amino-6-(D-ribitylamino)uracil: step 1/2.</text>
</comment>